<dbReference type="SUPFAM" id="SSF50969">
    <property type="entry name" value="YVTN repeat-like/Quinoprotein amine dehydrogenase"/>
    <property type="match status" value="1"/>
</dbReference>
<evidence type="ECO:0000259" key="4">
    <source>
        <dbReference type="Pfam" id="PF07732"/>
    </source>
</evidence>
<organism evidence="5 6">
    <name type="scientific">Nitrosococcus wardiae</name>
    <dbReference type="NCBI Taxonomy" id="1814290"/>
    <lineage>
        <taxon>Bacteria</taxon>
        <taxon>Pseudomonadati</taxon>
        <taxon>Pseudomonadota</taxon>
        <taxon>Gammaproteobacteria</taxon>
        <taxon>Chromatiales</taxon>
        <taxon>Chromatiaceae</taxon>
        <taxon>Nitrosococcus</taxon>
    </lineage>
</organism>
<reference evidence="5 6" key="1">
    <citation type="submission" date="2019-03" db="EMBL/GenBank/DDBJ databases">
        <title>The genome sequence of Nitrosococcus wardiae strain D1FHST reveals the archetypal metabolic capacity of ammonia-oxidizing Gammaproteobacteria.</title>
        <authorList>
            <person name="Wang L."/>
            <person name="Lim C.K."/>
            <person name="Hanson T.E."/>
            <person name="Dang H."/>
            <person name="Klotz M.G."/>
        </authorList>
    </citation>
    <scope>NUCLEOTIDE SEQUENCE [LARGE SCALE GENOMIC DNA]</scope>
    <source>
        <strain evidence="5 6">D1FHS</strain>
    </source>
</reference>
<dbReference type="PROSITE" id="PS00079">
    <property type="entry name" value="MULTICOPPER_OXIDASE1"/>
    <property type="match status" value="1"/>
</dbReference>
<dbReference type="InterPro" id="IPR002355">
    <property type="entry name" value="Cu_oxidase_Cu_BS"/>
</dbReference>
<dbReference type="EMBL" id="CP038033">
    <property type="protein sequence ID" value="QBQ55155.1"/>
    <property type="molecule type" value="Genomic_DNA"/>
</dbReference>
<dbReference type="GO" id="GO:0005507">
    <property type="term" value="F:copper ion binding"/>
    <property type="evidence" value="ECO:0007669"/>
    <property type="project" value="InterPro"/>
</dbReference>
<evidence type="ECO:0000313" key="6">
    <source>
        <dbReference type="Proteomes" id="UP000294325"/>
    </source>
</evidence>
<dbReference type="RefSeq" id="WP_134358423.1">
    <property type="nucleotide sequence ID" value="NZ_CP038033.1"/>
</dbReference>
<proteinExistence type="predicted"/>
<dbReference type="Gene3D" id="2.60.40.420">
    <property type="entry name" value="Cupredoxins - blue copper proteins"/>
    <property type="match status" value="3"/>
</dbReference>
<dbReference type="Pfam" id="PF07731">
    <property type="entry name" value="Cu-oxidase_2"/>
    <property type="match status" value="1"/>
</dbReference>
<dbReference type="InterPro" id="IPR011044">
    <property type="entry name" value="Quino_amine_DH_bsu"/>
</dbReference>
<protein>
    <submittedName>
        <fullName evidence="5">Copper oxidase</fullName>
    </submittedName>
</protein>
<dbReference type="InterPro" id="IPR015943">
    <property type="entry name" value="WD40/YVTN_repeat-like_dom_sf"/>
</dbReference>
<evidence type="ECO:0000313" key="5">
    <source>
        <dbReference type="EMBL" id="QBQ55155.1"/>
    </source>
</evidence>
<dbReference type="Pfam" id="PF07732">
    <property type="entry name" value="Cu-oxidase_3"/>
    <property type="match status" value="1"/>
</dbReference>
<dbReference type="Proteomes" id="UP000294325">
    <property type="component" value="Chromosome"/>
</dbReference>
<evidence type="ECO:0000256" key="2">
    <source>
        <dbReference type="ARBA" id="ARBA00023002"/>
    </source>
</evidence>
<dbReference type="InterPro" id="IPR051200">
    <property type="entry name" value="Host-pathogen_enzymatic-act"/>
</dbReference>
<keyword evidence="6" id="KW-1185">Reference proteome</keyword>
<dbReference type="Gene3D" id="2.130.10.10">
    <property type="entry name" value="YVTN repeat-like/Quinoprotein amine dehydrogenase"/>
    <property type="match status" value="2"/>
</dbReference>
<dbReference type="PROSITE" id="PS00080">
    <property type="entry name" value="MULTICOPPER_OXIDASE2"/>
    <property type="match status" value="1"/>
</dbReference>
<dbReference type="InterPro" id="IPR011707">
    <property type="entry name" value="Cu-oxidase-like_N"/>
</dbReference>
<name>A0A4V1AW25_9GAMM</name>
<dbReference type="SUPFAM" id="SSF49503">
    <property type="entry name" value="Cupredoxins"/>
    <property type="match status" value="3"/>
</dbReference>
<evidence type="ECO:0000256" key="1">
    <source>
        <dbReference type="ARBA" id="ARBA00022723"/>
    </source>
</evidence>
<keyword evidence="1" id="KW-0479">Metal-binding</keyword>
<gene>
    <name evidence="5" type="ORF">E3U44_12030</name>
</gene>
<dbReference type="AlphaFoldDB" id="A0A4V1AW25"/>
<feature type="domain" description="Plastocyanin-like" evidence="3">
    <location>
        <begin position="181"/>
        <end position="286"/>
    </location>
</feature>
<dbReference type="PANTHER" id="PTHR47197:SF3">
    <property type="entry name" value="DIHYDRO-HEME D1 DEHYDROGENASE"/>
    <property type="match status" value="1"/>
</dbReference>
<dbReference type="GO" id="GO:0016491">
    <property type="term" value="F:oxidoreductase activity"/>
    <property type="evidence" value="ECO:0007669"/>
    <property type="project" value="UniProtKB-KW"/>
</dbReference>
<dbReference type="InterPro" id="IPR008972">
    <property type="entry name" value="Cupredoxin"/>
</dbReference>
<dbReference type="InterPro" id="IPR011706">
    <property type="entry name" value="Cu-oxidase_C"/>
</dbReference>
<dbReference type="InterPro" id="IPR033138">
    <property type="entry name" value="Cu_oxidase_CS"/>
</dbReference>
<sequence length="987" mass="105084">MKAIVFGLKKKTTMALMLLATMLVSSNLILAATYNFEVFAKPLPNGQLGYVLDSEDADAIIPGPTLFVKKGDTINITLTNKTDVAVGINIPGLHEGAAEAVAGGSQSYSFTADQVGTHPYYDEGSQMLGLFGAIVVDAADGTVQSYVDDDGTITAVKRSDLDKEYIMYMVGSTFWGAEIVNDTQTPLWTNPVLGAVLGDVVRFHVLSIGHDHTFHLHAHRWLDEIAPANQGSAPSIIDVKLLTGKVDSHAFTVKAGSGVGAGMWHLHCHLVSHMESGMTGRFRVDDDPAAGNSIAGASPYGAILLGATDDPGLVTFEISDEPGSWFRSARANDLAPITKTRSLEVIAPGSSAHFIMSDTNAVHTITTLLWPSDADDPLLGNPHNIPFDQTKAYRGGAIVQLDTPGLYVFTCKIHPYMFGAVIVDDPETEGLDLGTKIDLVTGVNGLPTISDLATRLLRTFFVATTQENWQDYTSSAPWTVSYPDVEIAIGDLDGNIVDNVPLKGVLEARYGQDIKLDPLSPPGDPGVGEVWIDTQFEKTAGKTKPGTITVLDATHWTIKRKIALPGINMNHPHNMWSNAEQSVIYQTQWFDNKLTMIDRESGAMLHNTRVGDAPSHVMTLPNSDDITVAINGENGISVIPAEAIDWTLKRKIALPGINKNHPPNRSNTEQSIIDQTPWFGDTPSRVMALSNFEDITVAINGENSISGIPAGTIAPQYMIPTQLPGQIPANPHGHWISADGSKIVTPNINTSDTGIYDASTGQIIARSPAGGIFPAAPHPIAIGMGIDKIYTTNLLDHSMNVYQLDGTPVTTINLVADYDPVSPTHPATLADRDGDGLVTVGVLPIQTPVDPTGRVVVTANTGGTITIVDTRMDKVVAMLPCDPGCHGVNFGAKSGGGYYAYVSSKFSNRLIVVDPDPNNDGNFADAVVAGTLSMADNSAPTDDAVVGLAGMGGQGVLPIPNVYNGWVQNLPDSWKTSLTPAQLNPVP</sequence>
<keyword evidence="2" id="KW-0560">Oxidoreductase</keyword>
<accession>A0A4V1AW25</accession>
<feature type="domain" description="Plastocyanin-like" evidence="4">
    <location>
        <begin position="61"/>
        <end position="138"/>
    </location>
</feature>
<dbReference type="OrthoDB" id="9757546at2"/>
<dbReference type="PANTHER" id="PTHR47197">
    <property type="entry name" value="PROTEIN NIRF"/>
    <property type="match status" value="1"/>
</dbReference>
<evidence type="ECO:0000259" key="3">
    <source>
        <dbReference type="Pfam" id="PF07731"/>
    </source>
</evidence>
<dbReference type="KEGG" id="nwr:E3U44_12030"/>